<reference evidence="12" key="1">
    <citation type="submission" date="2025-08" db="UniProtKB">
        <authorList>
            <consortium name="Ensembl"/>
        </authorList>
    </citation>
    <scope>IDENTIFICATION</scope>
</reference>
<dbReference type="PANTHER" id="PTHR13448:SF0">
    <property type="entry name" value="TRANSMEMBRANE PROTEIN 214"/>
    <property type="match status" value="1"/>
</dbReference>
<gene>
    <name evidence="12" type="primary">TMEM214</name>
    <name evidence="12" type="synonym">tmem214</name>
</gene>
<accession>A0A8C7MG69</accession>
<evidence type="ECO:0000313" key="12">
    <source>
        <dbReference type="Ensembl" id="ENSOKIP00005051425.1"/>
    </source>
</evidence>
<protein>
    <submittedName>
        <fullName evidence="12">Transmembrane protein 214</fullName>
    </submittedName>
</protein>
<evidence type="ECO:0000256" key="10">
    <source>
        <dbReference type="ARBA" id="ARBA00024938"/>
    </source>
</evidence>
<evidence type="ECO:0000256" key="3">
    <source>
        <dbReference type="ARBA" id="ARBA00011720"/>
    </source>
</evidence>
<evidence type="ECO:0000256" key="4">
    <source>
        <dbReference type="ARBA" id="ARBA00022692"/>
    </source>
</evidence>
<keyword evidence="6" id="KW-0256">Endoplasmic reticulum</keyword>
<dbReference type="AlphaFoldDB" id="A0A8C7MG69"/>
<evidence type="ECO:0000256" key="2">
    <source>
        <dbReference type="ARBA" id="ARBA00007984"/>
    </source>
</evidence>
<reference evidence="12" key="2">
    <citation type="submission" date="2025-09" db="UniProtKB">
        <authorList>
            <consortium name="Ensembl"/>
        </authorList>
    </citation>
    <scope>IDENTIFICATION</scope>
</reference>
<proteinExistence type="inferred from homology"/>
<keyword evidence="5" id="KW-0053">Apoptosis</keyword>
<keyword evidence="4" id="KW-0812">Transmembrane</keyword>
<organism evidence="12 13">
    <name type="scientific">Oncorhynchus kisutch</name>
    <name type="common">Coho salmon</name>
    <name type="synonym">Salmo kisutch</name>
    <dbReference type="NCBI Taxonomy" id="8019"/>
    <lineage>
        <taxon>Eukaryota</taxon>
        <taxon>Metazoa</taxon>
        <taxon>Chordata</taxon>
        <taxon>Craniata</taxon>
        <taxon>Vertebrata</taxon>
        <taxon>Euteleostomi</taxon>
        <taxon>Actinopterygii</taxon>
        <taxon>Neopterygii</taxon>
        <taxon>Teleostei</taxon>
        <taxon>Protacanthopterygii</taxon>
        <taxon>Salmoniformes</taxon>
        <taxon>Salmonidae</taxon>
        <taxon>Salmoninae</taxon>
        <taxon>Oncorhynchus</taxon>
    </lineage>
</organism>
<evidence type="ECO:0000256" key="5">
    <source>
        <dbReference type="ARBA" id="ARBA00022703"/>
    </source>
</evidence>
<dbReference type="Ensembl" id="ENSOKIT00005054325.1">
    <property type="protein sequence ID" value="ENSOKIP00005051425.1"/>
    <property type="gene ID" value="ENSOKIG00005021361.1"/>
</dbReference>
<comment type="similarity">
    <text evidence="2">Belongs to the TMEM214 family.</text>
</comment>
<evidence type="ECO:0000313" key="13">
    <source>
        <dbReference type="Proteomes" id="UP000694557"/>
    </source>
</evidence>
<dbReference type="GO" id="GO:0005794">
    <property type="term" value="C:Golgi apparatus"/>
    <property type="evidence" value="ECO:0007669"/>
    <property type="project" value="TreeGrafter"/>
</dbReference>
<keyword evidence="7" id="KW-1133">Transmembrane helix</keyword>
<feature type="region of interest" description="Disordered" evidence="11">
    <location>
        <begin position="23"/>
        <end position="60"/>
    </location>
</feature>
<name>A0A8C7MG69_ONCKI</name>
<comment type="subunit">
    <text evidence="3">Constitutively interacts with CASP4; required for the localization of procaspase 4 to the ER.</text>
</comment>
<sequence length="514" mass="58155">MTRTDQFPPLVTSGTLFEAFEKMGKKHNKEQVPPAEPSNKKPSAGKQKAKLPPASTQTHNTHKNLEDAFKAMDVGELKQQLDRSQTLFPDNPSVWVKDLAGYLNHALAAPETDPTLSSYTHDYPYCLAGKELRGVVKALIGRCNESLQDFYDHCVYTMLRELDKQTGEPLHGYRVCIQAILQDKPRMATQNLPDYLELLRSVQNRPVKCLTIMWSLGQAGYYDLSQGLRVWLGIMLPVLGVKALSSYAIAYLERLLLLHVNLTKGFGVMGPKDFFPLLDFAYMPKNALSPSLQEQLCRLYPRLKVLAFGAKPEMTLHTYLPSFLSRATPHCPEDMKRELLSSMTECLSVDHQSLGVWRQLYTKHLPQSSLLLNHLLKSWNTLPPKVQYNHGFCLCPISMMCTGSGLAGRKLRRGFPWSRLFMALLVFAAGFITHDIRSRGSFTGFRHSLCRLKSFCIQNNNSLGIVLSHVYAAIYISQLTTQLIDWINHNTPLLVEWVRHTHCCIVCGVDTVWC</sequence>
<dbReference type="GO" id="GO:0005789">
    <property type="term" value="C:endoplasmic reticulum membrane"/>
    <property type="evidence" value="ECO:0007669"/>
    <property type="project" value="UniProtKB-SubCell"/>
</dbReference>
<evidence type="ECO:0000256" key="9">
    <source>
        <dbReference type="ARBA" id="ARBA00023180"/>
    </source>
</evidence>
<keyword evidence="8" id="KW-0472">Membrane</keyword>
<dbReference type="InterPro" id="IPR019308">
    <property type="entry name" value="TMEM214"/>
</dbReference>
<dbReference type="PANTHER" id="PTHR13448">
    <property type="entry name" value="TRANSMEMBRANE PROTEIN 214"/>
    <property type="match status" value="1"/>
</dbReference>
<evidence type="ECO:0000256" key="1">
    <source>
        <dbReference type="ARBA" id="ARBA00004477"/>
    </source>
</evidence>
<keyword evidence="9" id="KW-0325">Glycoprotein</keyword>
<evidence type="ECO:0000256" key="7">
    <source>
        <dbReference type="ARBA" id="ARBA00022989"/>
    </source>
</evidence>
<dbReference type="GeneTree" id="ENSGT00390000002693"/>
<dbReference type="Pfam" id="PF10151">
    <property type="entry name" value="TMEM214"/>
    <property type="match status" value="1"/>
</dbReference>
<keyword evidence="13" id="KW-1185">Reference proteome</keyword>
<comment type="subcellular location">
    <subcellularLocation>
        <location evidence="1">Endoplasmic reticulum membrane</location>
        <topology evidence="1">Multi-pass membrane protein</topology>
    </subcellularLocation>
</comment>
<dbReference type="Proteomes" id="UP000694557">
    <property type="component" value="Unassembled WGS sequence"/>
</dbReference>
<evidence type="ECO:0000256" key="11">
    <source>
        <dbReference type="SAM" id="MobiDB-lite"/>
    </source>
</evidence>
<dbReference type="GO" id="GO:0006915">
    <property type="term" value="P:apoptotic process"/>
    <property type="evidence" value="ECO:0007669"/>
    <property type="project" value="UniProtKB-KW"/>
</dbReference>
<evidence type="ECO:0000256" key="6">
    <source>
        <dbReference type="ARBA" id="ARBA00022824"/>
    </source>
</evidence>
<evidence type="ECO:0000256" key="8">
    <source>
        <dbReference type="ARBA" id="ARBA00023136"/>
    </source>
</evidence>
<comment type="function">
    <text evidence="10">Critical mediator, in cooperation with CASP4, of endoplasmic reticulum-stress induced apoptosis. Required or the activation of CASP4 following endoplasmic reticulum stress.</text>
</comment>